<comment type="subcellular location">
    <subcellularLocation>
        <location evidence="5">Cytoplasm</location>
    </subcellularLocation>
</comment>
<reference evidence="10" key="1">
    <citation type="journal article" date="2020" name="mSystems">
        <title>Genome- and Community-Level Interaction Insights into Carbon Utilization and Element Cycling Functions of Hydrothermarchaeota in Hydrothermal Sediment.</title>
        <authorList>
            <person name="Zhou Z."/>
            <person name="Liu Y."/>
            <person name="Xu W."/>
            <person name="Pan J."/>
            <person name="Luo Z.H."/>
            <person name="Li M."/>
        </authorList>
    </citation>
    <scope>NUCLEOTIDE SEQUENCE [LARGE SCALE GENOMIC DNA]</scope>
    <source>
        <strain evidence="10">HyVt-233</strain>
    </source>
</reference>
<dbReference type="GO" id="GO:0000156">
    <property type="term" value="F:phosphorelay response regulator activity"/>
    <property type="evidence" value="ECO:0007669"/>
    <property type="project" value="InterPro"/>
</dbReference>
<dbReference type="EMBL" id="DRBS01000338">
    <property type="protein sequence ID" value="HDD45014.1"/>
    <property type="molecule type" value="Genomic_DNA"/>
</dbReference>
<feature type="domain" description="CheB-type methylesterase" evidence="9">
    <location>
        <begin position="155"/>
        <end position="347"/>
    </location>
</feature>
<evidence type="ECO:0000259" key="8">
    <source>
        <dbReference type="PROSITE" id="PS50110"/>
    </source>
</evidence>
<dbReference type="GO" id="GO:0008984">
    <property type="term" value="F:protein-glutamate methylesterase activity"/>
    <property type="evidence" value="ECO:0007669"/>
    <property type="project" value="UniProtKB-UniRule"/>
</dbReference>
<dbReference type="AlphaFoldDB" id="A0A7C0U3P9"/>
<feature type="domain" description="Response regulatory" evidence="8">
    <location>
        <begin position="5"/>
        <end position="122"/>
    </location>
</feature>
<dbReference type="Proteomes" id="UP000886289">
    <property type="component" value="Unassembled WGS sequence"/>
</dbReference>
<dbReference type="PIRSF" id="PIRSF000876">
    <property type="entry name" value="RR_chemtxs_CheB"/>
    <property type="match status" value="1"/>
</dbReference>
<dbReference type="InterPro" id="IPR001789">
    <property type="entry name" value="Sig_transdc_resp-reg_receiver"/>
</dbReference>
<feature type="modified residue" description="4-aspartylphosphate" evidence="5 7">
    <location>
        <position position="56"/>
    </location>
</feature>
<accession>A0A7C0U3P9</accession>
<dbReference type="CDD" id="cd17541">
    <property type="entry name" value="REC_CheB-like"/>
    <property type="match status" value="1"/>
</dbReference>
<feature type="active site" evidence="5 6">
    <location>
        <position position="193"/>
    </location>
</feature>
<comment type="similarity">
    <text evidence="5">Belongs to the CheB family.</text>
</comment>
<dbReference type="EC" id="3.1.1.61" evidence="5"/>
<dbReference type="GO" id="GO:0050568">
    <property type="term" value="F:protein-glutamine glutaminase activity"/>
    <property type="evidence" value="ECO:0007669"/>
    <property type="project" value="UniProtKB-UniRule"/>
</dbReference>
<evidence type="ECO:0000256" key="6">
    <source>
        <dbReference type="PROSITE-ProRule" id="PRU00050"/>
    </source>
</evidence>
<dbReference type="InterPro" id="IPR011006">
    <property type="entry name" value="CheY-like_superfamily"/>
</dbReference>
<dbReference type="HAMAP" id="MF_00099">
    <property type="entry name" value="CheB_chemtxs"/>
    <property type="match status" value="1"/>
</dbReference>
<evidence type="ECO:0000256" key="4">
    <source>
        <dbReference type="ARBA" id="ARBA00048267"/>
    </source>
</evidence>
<dbReference type="NCBIfam" id="NF009206">
    <property type="entry name" value="PRK12555.1"/>
    <property type="match status" value="1"/>
</dbReference>
<evidence type="ECO:0000256" key="5">
    <source>
        <dbReference type="HAMAP-Rule" id="MF_00099"/>
    </source>
</evidence>
<dbReference type="GO" id="GO:0006935">
    <property type="term" value="P:chemotaxis"/>
    <property type="evidence" value="ECO:0007669"/>
    <property type="project" value="UniProtKB-UniRule"/>
</dbReference>
<evidence type="ECO:0000256" key="7">
    <source>
        <dbReference type="PROSITE-ProRule" id="PRU00169"/>
    </source>
</evidence>
<keyword evidence="5 7" id="KW-0597">Phosphoprotein</keyword>
<feature type="active site" evidence="5 6">
    <location>
        <position position="167"/>
    </location>
</feature>
<gene>
    <name evidence="5" type="primary">cheB</name>
    <name evidence="10" type="ORF">ENG63_09190</name>
</gene>
<dbReference type="SUPFAM" id="SSF52738">
    <property type="entry name" value="Methylesterase CheB, C-terminal domain"/>
    <property type="match status" value="1"/>
</dbReference>
<dbReference type="GO" id="GO:0005737">
    <property type="term" value="C:cytoplasm"/>
    <property type="evidence" value="ECO:0007669"/>
    <property type="project" value="UniProtKB-SubCell"/>
</dbReference>
<dbReference type="InterPro" id="IPR000673">
    <property type="entry name" value="Sig_transdc_resp-reg_Me-estase"/>
</dbReference>
<comment type="caution">
    <text evidence="10">The sequence shown here is derived from an EMBL/GenBank/DDBJ whole genome shotgun (WGS) entry which is preliminary data.</text>
</comment>
<proteinExistence type="inferred from homology"/>
<feature type="active site" evidence="5 6">
    <location>
        <position position="289"/>
    </location>
</feature>
<keyword evidence="3 5" id="KW-0378">Hydrolase</keyword>
<dbReference type="Gene3D" id="3.40.50.180">
    <property type="entry name" value="Methylesterase CheB, C-terminal domain"/>
    <property type="match status" value="1"/>
</dbReference>
<dbReference type="CDD" id="cd16432">
    <property type="entry name" value="CheB_Rec"/>
    <property type="match status" value="1"/>
</dbReference>
<comment type="catalytic activity">
    <reaction evidence="5">
        <text>L-glutaminyl-[protein] + H2O = L-glutamyl-[protein] + NH4(+)</text>
        <dbReference type="Rhea" id="RHEA:16441"/>
        <dbReference type="Rhea" id="RHEA-COMP:10207"/>
        <dbReference type="Rhea" id="RHEA-COMP:10208"/>
        <dbReference type="ChEBI" id="CHEBI:15377"/>
        <dbReference type="ChEBI" id="CHEBI:28938"/>
        <dbReference type="ChEBI" id="CHEBI:29973"/>
        <dbReference type="ChEBI" id="CHEBI:30011"/>
        <dbReference type="EC" id="3.5.1.44"/>
    </reaction>
</comment>
<protein>
    <recommendedName>
        <fullName evidence="5">Protein-glutamate methylesterase/protein-glutamine glutaminase</fullName>
        <ecNumber evidence="5">3.1.1.61</ecNumber>
        <ecNumber evidence="5">3.5.1.44</ecNumber>
    </recommendedName>
</protein>
<evidence type="ECO:0000259" key="9">
    <source>
        <dbReference type="PROSITE" id="PS50122"/>
    </source>
</evidence>
<dbReference type="PANTHER" id="PTHR42872">
    <property type="entry name" value="PROTEIN-GLUTAMATE METHYLESTERASE/PROTEIN-GLUTAMINE GLUTAMINASE"/>
    <property type="match status" value="1"/>
</dbReference>
<dbReference type="EC" id="3.5.1.44" evidence="5"/>
<dbReference type="PROSITE" id="PS50122">
    <property type="entry name" value="CHEB"/>
    <property type="match status" value="1"/>
</dbReference>
<dbReference type="NCBIfam" id="NF001965">
    <property type="entry name" value="PRK00742.1"/>
    <property type="match status" value="1"/>
</dbReference>
<name>A0A7C0U3P9_DESA2</name>
<keyword evidence="1 5" id="KW-0963">Cytoplasm</keyword>
<keyword evidence="2 5" id="KW-0145">Chemotaxis</keyword>
<dbReference type="PROSITE" id="PS50110">
    <property type="entry name" value="RESPONSE_REGULATORY"/>
    <property type="match status" value="1"/>
</dbReference>
<dbReference type="Pfam" id="PF01339">
    <property type="entry name" value="CheB_methylest"/>
    <property type="match status" value="1"/>
</dbReference>
<evidence type="ECO:0000256" key="3">
    <source>
        <dbReference type="ARBA" id="ARBA00022801"/>
    </source>
</evidence>
<comment type="function">
    <text evidence="5">Involved in chemotaxis. Part of a chemotaxis signal transduction system that modulates chemotaxis in response to various stimuli. Catalyzes the demethylation of specific methylglutamate residues introduced into the chemoreceptors (methyl-accepting chemotaxis proteins or MCP) by CheR. Also mediates the irreversible deamidation of specific glutamine residues to glutamic acid.</text>
</comment>
<dbReference type="InterPro" id="IPR035909">
    <property type="entry name" value="CheB_C"/>
</dbReference>
<sequence length="347" mass="37792">MEKIKVLIVDDSAIVRKILTEQLSKEPDIEVVGTAPDPYIARDKIVQLKPNVVLLDIEMPRMDGITFLKKLMKYYPLPVIIVSSLAPKGSRLAIEALEIGAVEVMCKPGGPYSVGEMIVDLSQKIRAAAKIKYIKRKKPAQVKEIRPKTSIQPTLETTNKVIAIGSSTGGTEALREILPQFPPSFPGVVIAQHMPPGFTTAFANRLNELCQIRVKEAENGDSVIPGLALIAPGNYHMLLRRSGAKYYVEIKDGPRVHYQRPSVDVLFTSVAKAAGPNAIGIILTGMGADGAKGLLEMKKVGAKTIAQDEASCVVFGMPKEAIKLGAVDKILPLQKIPEEVMKYIYNE</sequence>
<comment type="catalytic activity">
    <reaction evidence="4 5">
        <text>[protein]-L-glutamate 5-O-methyl ester + H2O = L-glutamyl-[protein] + methanol + H(+)</text>
        <dbReference type="Rhea" id="RHEA:23236"/>
        <dbReference type="Rhea" id="RHEA-COMP:10208"/>
        <dbReference type="Rhea" id="RHEA-COMP:10311"/>
        <dbReference type="ChEBI" id="CHEBI:15377"/>
        <dbReference type="ChEBI" id="CHEBI:15378"/>
        <dbReference type="ChEBI" id="CHEBI:17790"/>
        <dbReference type="ChEBI" id="CHEBI:29973"/>
        <dbReference type="ChEBI" id="CHEBI:82795"/>
        <dbReference type="EC" id="3.1.1.61"/>
    </reaction>
</comment>
<evidence type="ECO:0000313" key="10">
    <source>
        <dbReference type="EMBL" id="HDD45014.1"/>
    </source>
</evidence>
<organism evidence="10">
    <name type="scientific">Desulfofervidus auxilii</name>
    <dbReference type="NCBI Taxonomy" id="1621989"/>
    <lineage>
        <taxon>Bacteria</taxon>
        <taxon>Pseudomonadati</taxon>
        <taxon>Thermodesulfobacteriota</taxon>
        <taxon>Candidatus Desulfofervidia</taxon>
        <taxon>Candidatus Desulfofervidales</taxon>
        <taxon>Candidatus Desulfofervidaceae</taxon>
        <taxon>Candidatus Desulfofervidus</taxon>
    </lineage>
</organism>
<comment type="domain">
    <text evidence="5">Contains a C-terminal catalytic domain, and an N-terminal region which modulates catalytic activity.</text>
</comment>
<dbReference type="SUPFAM" id="SSF52172">
    <property type="entry name" value="CheY-like"/>
    <property type="match status" value="1"/>
</dbReference>
<evidence type="ECO:0000256" key="2">
    <source>
        <dbReference type="ARBA" id="ARBA00022500"/>
    </source>
</evidence>
<comment type="PTM">
    <text evidence="5">Phosphorylated by CheA. Phosphorylation of the N-terminal regulatory domain activates the methylesterase activity.</text>
</comment>
<dbReference type="InterPro" id="IPR008248">
    <property type="entry name" value="CheB-like"/>
</dbReference>
<dbReference type="Pfam" id="PF00072">
    <property type="entry name" value="Response_reg"/>
    <property type="match status" value="1"/>
</dbReference>
<dbReference type="Gene3D" id="3.40.50.2300">
    <property type="match status" value="1"/>
</dbReference>
<dbReference type="SMART" id="SM00448">
    <property type="entry name" value="REC"/>
    <property type="match status" value="1"/>
</dbReference>
<dbReference type="PANTHER" id="PTHR42872:SF6">
    <property type="entry name" value="PROTEIN-GLUTAMATE METHYLESTERASE_PROTEIN-GLUTAMINE GLUTAMINASE"/>
    <property type="match status" value="1"/>
</dbReference>
<evidence type="ECO:0000256" key="1">
    <source>
        <dbReference type="ARBA" id="ARBA00022490"/>
    </source>
</evidence>